<keyword evidence="4" id="KW-1185">Reference proteome</keyword>
<feature type="compositionally biased region" description="Polar residues" evidence="2">
    <location>
        <begin position="7"/>
        <end position="32"/>
    </location>
</feature>
<name>A0ABY7DMF5_MYAAR</name>
<feature type="compositionally biased region" description="Polar residues" evidence="2">
    <location>
        <begin position="652"/>
        <end position="663"/>
    </location>
</feature>
<evidence type="ECO:0000313" key="3">
    <source>
        <dbReference type="EMBL" id="WAQ98857.1"/>
    </source>
</evidence>
<dbReference type="Proteomes" id="UP001164746">
    <property type="component" value="Chromosome 3"/>
</dbReference>
<feature type="region of interest" description="Disordered" evidence="2">
    <location>
        <begin position="637"/>
        <end position="663"/>
    </location>
</feature>
<feature type="compositionally biased region" description="Polar residues" evidence="2">
    <location>
        <begin position="53"/>
        <end position="65"/>
    </location>
</feature>
<feature type="coiled-coil region" evidence="1">
    <location>
        <begin position="782"/>
        <end position="1000"/>
    </location>
</feature>
<feature type="region of interest" description="Disordered" evidence="2">
    <location>
        <begin position="1"/>
        <end position="101"/>
    </location>
</feature>
<keyword evidence="1" id="KW-0175">Coiled coil</keyword>
<protein>
    <submittedName>
        <fullName evidence="3">Uncharacterized protein</fullName>
    </submittedName>
</protein>
<feature type="compositionally biased region" description="Basic and acidic residues" evidence="2">
    <location>
        <begin position="270"/>
        <end position="297"/>
    </location>
</feature>
<feature type="region of interest" description="Disordered" evidence="2">
    <location>
        <begin position="675"/>
        <end position="707"/>
    </location>
</feature>
<feature type="compositionally biased region" description="Polar residues" evidence="2">
    <location>
        <begin position="161"/>
        <end position="187"/>
    </location>
</feature>
<reference evidence="3" key="1">
    <citation type="submission" date="2022-11" db="EMBL/GenBank/DDBJ databases">
        <title>Centuries of genome instability and evolution in soft-shell clam transmissible cancer (bioRxiv).</title>
        <authorList>
            <person name="Hart S.F.M."/>
            <person name="Yonemitsu M.A."/>
            <person name="Giersch R.M."/>
            <person name="Beal B.F."/>
            <person name="Arriagada G."/>
            <person name="Davis B.W."/>
            <person name="Ostrander E.A."/>
            <person name="Goff S.P."/>
            <person name="Metzger M.J."/>
        </authorList>
    </citation>
    <scope>NUCLEOTIDE SEQUENCE</scope>
    <source>
        <strain evidence="3">MELC-2E11</strain>
        <tissue evidence="3">Siphon/mantle</tissue>
    </source>
</reference>
<feature type="region of interest" description="Disordered" evidence="2">
    <location>
        <begin position="437"/>
        <end position="458"/>
    </location>
</feature>
<feature type="compositionally biased region" description="Basic and acidic residues" evidence="2">
    <location>
        <begin position="246"/>
        <end position="255"/>
    </location>
</feature>
<evidence type="ECO:0000313" key="4">
    <source>
        <dbReference type="Proteomes" id="UP001164746"/>
    </source>
</evidence>
<dbReference type="EMBL" id="CP111014">
    <property type="protein sequence ID" value="WAQ98857.1"/>
    <property type="molecule type" value="Genomic_DNA"/>
</dbReference>
<organism evidence="3 4">
    <name type="scientific">Mya arenaria</name>
    <name type="common">Soft-shell clam</name>
    <dbReference type="NCBI Taxonomy" id="6604"/>
    <lineage>
        <taxon>Eukaryota</taxon>
        <taxon>Metazoa</taxon>
        <taxon>Spiralia</taxon>
        <taxon>Lophotrochozoa</taxon>
        <taxon>Mollusca</taxon>
        <taxon>Bivalvia</taxon>
        <taxon>Autobranchia</taxon>
        <taxon>Heteroconchia</taxon>
        <taxon>Euheterodonta</taxon>
        <taxon>Imparidentia</taxon>
        <taxon>Neoheterodontei</taxon>
        <taxon>Myida</taxon>
        <taxon>Myoidea</taxon>
        <taxon>Myidae</taxon>
        <taxon>Mya</taxon>
    </lineage>
</organism>
<feature type="compositionally biased region" description="Basic and acidic residues" evidence="2">
    <location>
        <begin position="223"/>
        <end position="232"/>
    </location>
</feature>
<evidence type="ECO:0000256" key="2">
    <source>
        <dbReference type="SAM" id="MobiDB-lite"/>
    </source>
</evidence>
<feature type="compositionally biased region" description="Polar residues" evidence="2">
    <location>
        <begin position="693"/>
        <end position="707"/>
    </location>
</feature>
<evidence type="ECO:0000256" key="1">
    <source>
        <dbReference type="SAM" id="Coils"/>
    </source>
</evidence>
<feature type="compositionally biased region" description="Basic and acidic residues" evidence="2">
    <location>
        <begin position="66"/>
        <end position="101"/>
    </location>
</feature>
<gene>
    <name evidence="3" type="ORF">MAR_023230</name>
</gene>
<feature type="region of interest" description="Disordered" evidence="2">
    <location>
        <begin position="161"/>
        <end position="302"/>
    </location>
</feature>
<feature type="compositionally biased region" description="Low complexity" evidence="2">
    <location>
        <begin position="256"/>
        <end position="268"/>
    </location>
</feature>
<accession>A0ABY7DMF5</accession>
<proteinExistence type="predicted"/>
<feature type="compositionally biased region" description="Polar residues" evidence="2">
    <location>
        <begin position="195"/>
        <end position="204"/>
    </location>
</feature>
<sequence>MEVNDGSEYSQASSINSEWQADNKTANAFSEEQSADGDILNEAKVNRGKLLETMQTESEGTNATSEGKEDTQQAKVSEDFRDVTGETKEEISGDINDKDADIHSSLAHDNCIELKVESKTVISQTQSNGSVVGNDGSLSAQTYTDKCEEKIENLEYQTFGESAKTETNYSTQPSSQYTKCFGNTTNDGTDETCEPSKSFSSHYNQENKNDNDDLSPSQVSQEDTYKAIHETLETTVNKVQAMSPISEKEKHHTDNESPTESTSTSSWESEFDKTNGFEDDFPSHDSSIDDHNTENESFHSTSEIGQVAKEEMQTKHTNEDETLSISFTDSFSHQNHGAVTGNEYSDVTKENSERSALLTIEGISGNPPNNTAKQESLTIEEMVRPSTDENLQHQTDEVAIHLNGLSLSPQASLDDKHKASHGIFETTADKVRVVSTISENEQHDTEDDSTTERTKNDTSARRTKCIKTIEYKGDCPSRDGSTYDYYEENINVGNTSEIGAPGMVMSLGDIKTNKHDNTSVAKELKQIIQFLQRFKRKNHDNAFTNEDLPTEHTHINEKTTSITMLQHQTNAGENDSMNSYGEVISKDVKVIGIETRGKKGKNSKQSMLLKTYDNCGCPPNYTGNTEPLEIEVVKSDTDGNSQHQNNEKDEYSPSQVNLESAQSTGHGMFETTANRERAASTISENDQHDTENEWTTESTIKSTSSMASNFDITNEDERNCPARDGSIDDETIAQTLTEYYTYGSNQTEANGQDIENVFGDIRIAQQEAEVSVDEFNRNVDSLKRIDDEYSGNLKELNELRNEVPILRRNHNQAERLEGFKHVAKEKADDAEKLAQELESVRGQFQKQHGSLCECLLLIQSKNEELQKNQAITNTLREKLEETTATNAMLQDEVQRLEGFERFAKEKADAAEKLAQELESVQGQFQKQHGSLCECLLLIQSKNEELQKNQAITNTLREKLEETTATNAMLQDEVQRLEGSEHFAKEKADDAEKLAQELELKQQGRLCECLFLIQSKDQELQNNQTIINTLRAELERQASELTETQARLSYTTEQCTSQDLLIRDLRQRVLPAKDETIRQLDYLHRSANDNISHAINAYLEVLNENATQHKEHKKQAAEIKKLKTQLWYRRSSMLNLGNLEHQPRMNK</sequence>